<evidence type="ECO:0000313" key="2">
    <source>
        <dbReference type="Proteomes" id="UP001064048"/>
    </source>
</evidence>
<protein>
    <submittedName>
        <fullName evidence="1">Uncharacterized protein</fullName>
    </submittedName>
</protein>
<reference evidence="1 2" key="1">
    <citation type="journal article" date="2022" name="Genome Biol. Evol.">
        <title>The Spruce Budworm Genome: Reconstructing the Evolutionary History of Antifreeze Proteins.</title>
        <authorList>
            <person name="Beliveau C."/>
            <person name="Gagne P."/>
            <person name="Picq S."/>
            <person name="Vernygora O."/>
            <person name="Keeling C.I."/>
            <person name="Pinkney K."/>
            <person name="Doucet D."/>
            <person name="Wen F."/>
            <person name="Johnston J.S."/>
            <person name="Maaroufi H."/>
            <person name="Boyle B."/>
            <person name="Laroche J."/>
            <person name="Dewar K."/>
            <person name="Juretic N."/>
            <person name="Blackburn G."/>
            <person name="Nisole A."/>
            <person name="Brunet B."/>
            <person name="Brandao M."/>
            <person name="Lumley L."/>
            <person name="Duan J."/>
            <person name="Quan G."/>
            <person name="Lucarotti C.J."/>
            <person name="Roe A.D."/>
            <person name="Sperling F.A.H."/>
            <person name="Levesque R.C."/>
            <person name="Cusson M."/>
        </authorList>
    </citation>
    <scope>NUCLEOTIDE SEQUENCE [LARGE SCALE GENOMIC DNA]</scope>
    <source>
        <strain evidence="1">Glfc:IPQL:Cfum</strain>
    </source>
</reference>
<keyword evidence="2" id="KW-1185">Reference proteome</keyword>
<proteinExistence type="predicted"/>
<name>A0ACC0L1U3_CHOFU</name>
<organism evidence="1 2">
    <name type="scientific">Choristoneura fumiferana</name>
    <name type="common">Spruce budworm moth</name>
    <name type="synonym">Archips fumiferana</name>
    <dbReference type="NCBI Taxonomy" id="7141"/>
    <lineage>
        <taxon>Eukaryota</taxon>
        <taxon>Metazoa</taxon>
        <taxon>Ecdysozoa</taxon>
        <taxon>Arthropoda</taxon>
        <taxon>Hexapoda</taxon>
        <taxon>Insecta</taxon>
        <taxon>Pterygota</taxon>
        <taxon>Neoptera</taxon>
        <taxon>Endopterygota</taxon>
        <taxon>Lepidoptera</taxon>
        <taxon>Glossata</taxon>
        <taxon>Ditrysia</taxon>
        <taxon>Tortricoidea</taxon>
        <taxon>Tortricidae</taxon>
        <taxon>Tortricinae</taxon>
        <taxon>Choristoneura</taxon>
    </lineage>
</organism>
<accession>A0ACC0L1U3</accession>
<evidence type="ECO:0000313" key="1">
    <source>
        <dbReference type="EMBL" id="KAI8442427.1"/>
    </source>
</evidence>
<gene>
    <name evidence="1" type="ORF">MSG28_005941</name>
</gene>
<dbReference type="Proteomes" id="UP001064048">
    <property type="component" value="Chromosome 9"/>
</dbReference>
<comment type="caution">
    <text evidence="1">The sequence shown here is derived from an EMBL/GenBank/DDBJ whole genome shotgun (WGS) entry which is preliminary data.</text>
</comment>
<dbReference type="EMBL" id="CM046109">
    <property type="protein sequence ID" value="KAI8442427.1"/>
    <property type="molecule type" value="Genomic_DNA"/>
</dbReference>
<sequence length="389" mass="40276">MRWWWYELQEKKTEVEAPSNFTAAGNLPTNIIGVNIIDIPNKISGIAGFGSKDNSTSGDGTTTVMGTSFGSVIPDMAQQIFGANKTGGKGNDTASGIGSIGSNFGSIISSFPNKITGQNKTGIPGFGSIVSGIPNKVFGNNKTSSENETGWPNFGSVISGVPDKFFGKNKTNSENGTDSGSNGWPDFGSIISGIPDKVFGSNETGSESGFPNFGPIVPNNILGNKKNCSATGPASLIPSPTGGIPDIAEIIPGFPQGTHPTDSKNSSNSEGSDHKHREKRCHHCDHHGHEIEHDEENNSEPEHLSKNKRQTSIVSALGSGGTGLGSLGSGSSSLGSNLGSGDATLVMGMFQVLVKPLKGLPGIDGITDALKNPQSILTQPQTLLNGGKN</sequence>